<proteinExistence type="inferred from homology"/>
<dbReference type="EMBL" id="BOQL01000057">
    <property type="protein sequence ID" value="GIM75594.1"/>
    <property type="molecule type" value="Genomic_DNA"/>
</dbReference>
<evidence type="ECO:0000313" key="4">
    <source>
        <dbReference type="EMBL" id="GIM75594.1"/>
    </source>
</evidence>
<protein>
    <recommendedName>
        <fullName evidence="3">UspA domain-containing protein</fullName>
    </recommendedName>
</protein>
<dbReference type="CDD" id="cd00293">
    <property type="entry name" value="USP-like"/>
    <property type="match status" value="1"/>
</dbReference>
<dbReference type="Pfam" id="PF00582">
    <property type="entry name" value="Usp"/>
    <property type="match status" value="1"/>
</dbReference>
<dbReference type="SUPFAM" id="SSF52402">
    <property type="entry name" value="Adenine nucleotide alpha hydrolases-like"/>
    <property type="match status" value="1"/>
</dbReference>
<feature type="compositionally biased region" description="Low complexity" evidence="2">
    <location>
        <begin position="66"/>
        <end position="81"/>
    </location>
</feature>
<keyword evidence="5" id="KW-1185">Reference proteome</keyword>
<feature type="region of interest" description="Disordered" evidence="2">
    <location>
        <begin position="62"/>
        <end position="92"/>
    </location>
</feature>
<dbReference type="RefSeq" id="WP_246595619.1">
    <property type="nucleotide sequence ID" value="NZ_BAABEA010000003.1"/>
</dbReference>
<accession>A0A919VR30</accession>
<sequence>MAGDPAQALLDAVGANPANLIVVGSRGLGASQGQLLGSVPAGVVRNAVCDVLVVQTSALDEDRMFSGEGAETAGGSASPGAQADPEGRTLTR</sequence>
<dbReference type="Gene3D" id="3.40.50.620">
    <property type="entry name" value="HUPs"/>
    <property type="match status" value="1"/>
</dbReference>
<evidence type="ECO:0000256" key="1">
    <source>
        <dbReference type="ARBA" id="ARBA00008791"/>
    </source>
</evidence>
<dbReference type="PRINTS" id="PR01438">
    <property type="entry name" value="UNVRSLSTRESS"/>
</dbReference>
<gene>
    <name evidence="4" type="ORF">Aau02nite_66710</name>
</gene>
<dbReference type="AlphaFoldDB" id="A0A919VR30"/>
<dbReference type="Proteomes" id="UP000681340">
    <property type="component" value="Unassembled WGS sequence"/>
</dbReference>
<comment type="similarity">
    <text evidence="1">Belongs to the universal stress protein A family.</text>
</comment>
<organism evidence="4 5">
    <name type="scientific">Actinoplanes auranticolor</name>
    <dbReference type="NCBI Taxonomy" id="47988"/>
    <lineage>
        <taxon>Bacteria</taxon>
        <taxon>Bacillati</taxon>
        <taxon>Actinomycetota</taxon>
        <taxon>Actinomycetes</taxon>
        <taxon>Micromonosporales</taxon>
        <taxon>Micromonosporaceae</taxon>
        <taxon>Actinoplanes</taxon>
    </lineage>
</organism>
<evidence type="ECO:0000259" key="3">
    <source>
        <dbReference type="Pfam" id="PF00582"/>
    </source>
</evidence>
<dbReference type="InterPro" id="IPR014729">
    <property type="entry name" value="Rossmann-like_a/b/a_fold"/>
</dbReference>
<evidence type="ECO:0000256" key="2">
    <source>
        <dbReference type="SAM" id="MobiDB-lite"/>
    </source>
</evidence>
<dbReference type="InterPro" id="IPR006015">
    <property type="entry name" value="Universal_stress_UspA"/>
</dbReference>
<feature type="domain" description="UspA" evidence="3">
    <location>
        <begin position="3"/>
        <end position="54"/>
    </location>
</feature>
<evidence type="ECO:0000313" key="5">
    <source>
        <dbReference type="Proteomes" id="UP000681340"/>
    </source>
</evidence>
<name>A0A919VR30_9ACTN</name>
<comment type="caution">
    <text evidence="4">The sequence shown here is derived from an EMBL/GenBank/DDBJ whole genome shotgun (WGS) entry which is preliminary data.</text>
</comment>
<dbReference type="InterPro" id="IPR006016">
    <property type="entry name" value="UspA"/>
</dbReference>
<reference evidence="4" key="1">
    <citation type="submission" date="2021-03" db="EMBL/GenBank/DDBJ databases">
        <title>Whole genome shotgun sequence of Actinoplanes auranticolor NBRC 12245.</title>
        <authorList>
            <person name="Komaki H."/>
            <person name="Tamura T."/>
        </authorList>
    </citation>
    <scope>NUCLEOTIDE SEQUENCE</scope>
    <source>
        <strain evidence="4">NBRC 12245</strain>
    </source>
</reference>